<evidence type="ECO:0000313" key="4">
    <source>
        <dbReference type="Proteomes" id="UP000295727"/>
    </source>
</evidence>
<keyword evidence="2" id="KW-0812">Transmembrane</keyword>
<dbReference type="RefSeq" id="WP_134753444.1">
    <property type="nucleotide sequence ID" value="NZ_CP038149.1"/>
</dbReference>
<sequence length="215" mass="22894">MAIPNPPEDQSIDEPANSGHAIEHERGDSPTPATSGAGLSVALSVAFYVLVLAAGIGYDHAHRLRDPQSDTPDTASGAWLASVQAPPGRLMPLEAIAPVRVLLAQAHNCALAGQWDCVSDATGSAIALRGDTPETQPEARTLVAQANASEMWVSSRAAVARPAYAGRNERLKVAAHAGASDGKWHHYRHTGAWYMAKRTNERRASPELLADLYRH</sequence>
<proteinExistence type="predicted"/>
<keyword evidence="2" id="KW-0472">Membrane</keyword>
<dbReference type="KEGG" id="ppai:E1956_23730"/>
<name>A0A4P7CVD1_9BURK</name>
<accession>A0A4P7CVD1</accession>
<evidence type="ECO:0000313" key="3">
    <source>
        <dbReference type="EMBL" id="QBR00101.1"/>
    </source>
</evidence>
<dbReference type="EMBL" id="CP038149">
    <property type="protein sequence ID" value="QBR00101.1"/>
    <property type="molecule type" value="Genomic_DNA"/>
</dbReference>
<organism evidence="3 4">
    <name type="scientific">Paraburkholderia pallida</name>
    <dbReference type="NCBI Taxonomy" id="2547399"/>
    <lineage>
        <taxon>Bacteria</taxon>
        <taxon>Pseudomonadati</taxon>
        <taxon>Pseudomonadota</taxon>
        <taxon>Betaproteobacteria</taxon>
        <taxon>Burkholderiales</taxon>
        <taxon>Burkholderiaceae</taxon>
        <taxon>Paraburkholderia</taxon>
    </lineage>
</organism>
<evidence type="ECO:0000256" key="1">
    <source>
        <dbReference type="SAM" id="MobiDB-lite"/>
    </source>
</evidence>
<gene>
    <name evidence="3" type="ORF">E1956_23730</name>
</gene>
<protein>
    <submittedName>
        <fullName evidence="3">Uncharacterized protein</fullName>
    </submittedName>
</protein>
<keyword evidence="2" id="KW-1133">Transmembrane helix</keyword>
<dbReference type="OrthoDB" id="9892299at2"/>
<reference evidence="3 4" key="1">
    <citation type="submission" date="2019-03" db="EMBL/GenBank/DDBJ databases">
        <title>Paraburkholderia sp. 7MH5, isolated from subtropical forest soil.</title>
        <authorList>
            <person name="Gao Z.-H."/>
            <person name="Qiu L.-H."/>
        </authorList>
    </citation>
    <scope>NUCLEOTIDE SEQUENCE [LARGE SCALE GENOMIC DNA]</scope>
    <source>
        <strain evidence="3 4">7MH5</strain>
    </source>
</reference>
<evidence type="ECO:0000256" key="2">
    <source>
        <dbReference type="SAM" id="Phobius"/>
    </source>
</evidence>
<dbReference type="AlphaFoldDB" id="A0A4P7CVD1"/>
<feature type="region of interest" description="Disordered" evidence="1">
    <location>
        <begin position="1"/>
        <end position="34"/>
    </location>
</feature>
<dbReference type="Proteomes" id="UP000295727">
    <property type="component" value="Chromosome 2"/>
</dbReference>
<keyword evidence="4" id="KW-1185">Reference proteome</keyword>
<feature type="transmembrane region" description="Helical" evidence="2">
    <location>
        <begin position="37"/>
        <end position="58"/>
    </location>
</feature>